<sequence length="277" mass="32396">MFELSNNLKINYNKLIIIGDIHGDLKRLKDILINENILNNNLQWIADNVIVVQLGDQIDSVNRRNDIENWELLKDTEVLKFTNILSNISKSKKSLFISINGNHELMNVLGNFSYVSTNSLYSDRHDNFKKNGIYSNILANRPLVLKINDLLFCHALIKKNHIDLLEKYNKDIFYINKLWTNYILLNKVNPEDKELFDKLILDNDGIVWTRNFDSKEDTEYVLKKLNCTYMFVGHNTVENINLYNNIWLSDNGISRAYGKNSFQYIKIENNTISIITI</sequence>
<organism evidence="2">
    <name type="scientific">viral metagenome</name>
    <dbReference type="NCBI Taxonomy" id="1070528"/>
    <lineage>
        <taxon>unclassified sequences</taxon>
        <taxon>metagenomes</taxon>
        <taxon>organismal metagenomes</taxon>
    </lineage>
</organism>
<evidence type="ECO:0000259" key="1">
    <source>
        <dbReference type="Pfam" id="PF00149"/>
    </source>
</evidence>
<dbReference type="PANTHER" id="PTHR46546">
    <property type="entry name" value="SHEWANELLA-LIKE PROTEIN PHOSPHATASE 1"/>
    <property type="match status" value="1"/>
</dbReference>
<proteinExistence type="predicted"/>
<dbReference type="SUPFAM" id="SSF56300">
    <property type="entry name" value="Metallo-dependent phosphatases"/>
    <property type="match status" value="1"/>
</dbReference>
<dbReference type="AlphaFoldDB" id="A0A6C0JU96"/>
<feature type="domain" description="Calcineurin-like phosphoesterase" evidence="1">
    <location>
        <begin position="14"/>
        <end position="234"/>
    </location>
</feature>
<protein>
    <recommendedName>
        <fullName evidence="1">Calcineurin-like phosphoesterase domain-containing protein</fullName>
    </recommendedName>
</protein>
<dbReference type="InterPro" id="IPR004843">
    <property type="entry name" value="Calcineurin-like_PHP"/>
</dbReference>
<accession>A0A6C0JU96</accession>
<name>A0A6C0JU96_9ZZZZ</name>
<reference evidence="2" key="1">
    <citation type="journal article" date="2020" name="Nature">
        <title>Giant virus diversity and host interactions through global metagenomics.</title>
        <authorList>
            <person name="Schulz F."/>
            <person name="Roux S."/>
            <person name="Paez-Espino D."/>
            <person name="Jungbluth S."/>
            <person name="Walsh D.A."/>
            <person name="Denef V.J."/>
            <person name="McMahon K.D."/>
            <person name="Konstantinidis K.T."/>
            <person name="Eloe-Fadrosh E.A."/>
            <person name="Kyrpides N.C."/>
            <person name="Woyke T."/>
        </authorList>
    </citation>
    <scope>NUCLEOTIDE SEQUENCE</scope>
    <source>
        <strain evidence="2">GVMAG-S-1040241-154</strain>
    </source>
</reference>
<dbReference type="EMBL" id="MN740684">
    <property type="protein sequence ID" value="QHU07274.1"/>
    <property type="molecule type" value="Genomic_DNA"/>
</dbReference>
<dbReference type="InterPro" id="IPR029052">
    <property type="entry name" value="Metallo-depent_PP-like"/>
</dbReference>
<dbReference type="Pfam" id="PF00149">
    <property type="entry name" value="Metallophos"/>
    <property type="match status" value="1"/>
</dbReference>
<evidence type="ECO:0000313" key="2">
    <source>
        <dbReference type="EMBL" id="QHU07274.1"/>
    </source>
</evidence>
<dbReference type="PANTHER" id="PTHR46546:SF4">
    <property type="entry name" value="SHEWANELLA-LIKE PROTEIN PHOSPHATASE 1"/>
    <property type="match status" value="1"/>
</dbReference>
<dbReference type="Gene3D" id="3.60.21.10">
    <property type="match status" value="1"/>
</dbReference>